<sequence>MGLGQLANCPICDVLFVKGIRDVCPSCYKEQEKQYELCASFLRKRENRGATIYQLSEGTGVEVKEITRFIREGRISVQSNPNLGYPCESCGEIIQSGAMCTNCSGKLQREITQQIDVERRLTDDERKTNQVYKFRKE</sequence>
<keyword evidence="2" id="KW-1185">Reference proteome</keyword>
<reference evidence="1 2" key="1">
    <citation type="journal article" date="2011" name="J. Bacteriol.">
        <title>Genome sequence of Brevibacillus laterosporus LMG 15441, a pathogen of invertebrates.</title>
        <authorList>
            <person name="Djukic M."/>
            <person name="Poehlein A."/>
            <person name="Thurmer A."/>
            <person name="Daniel R."/>
        </authorList>
    </citation>
    <scope>NUCLEOTIDE SEQUENCE [LARGE SCALE GENOMIC DNA]</scope>
    <source>
        <strain evidence="1 2">LMG 15441</strain>
    </source>
</reference>
<evidence type="ECO:0000313" key="1">
    <source>
        <dbReference type="EMBL" id="AIG28645.1"/>
    </source>
</evidence>
<dbReference type="STRING" id="1042163.BRLA_c043810"/>
<organism evidence="1 2">
    <name type="scientific">Brevibacillus laterosporus LMG 15441</name>
    <dbReference type="NCBI Taxonomy" id="1042163"/>
    <lineage>
        <taxon>Bacteria</taxon>
        <taxon>Bacillati</taxon>
        <taxon>Bacillota</taxon>
        <taxon>Bacilli</taxon>
        <taxon>Bacillales</taxon>
        <taxon>Paenibacillaceae</taxon>
        <taxon>Brevibacillus</taxon>
    </lineage>
</organism>
<keyword evidence="1" id="KW-0282">Flagellum</keyword>
<keyword evidence="1" id="KW-0969">Cilium</keyword>
<dbReference type="InterPro" id="IPR022258">
    <property type="entry name" value="Flagellar_operon_YvyF"/>
</dbReference>
<keyword evidence="1" id="KW-0966">Cell projection</keyword>
<protein>
    <submittedName>
        <fullName evidence="1">Flagellar operon protein YvyF</fullName>
    </submittedName>
</protein>
<dbReference type="AlphaFoldDB" id="A0A075RHG7"/>
<dbReference type="eggNOG" id="ENOG5032TKA">
    <property type="taxonomic scope" value="Bacteria"/>
</dbReference>
<accession>A0A075RHG7</accession>
<dbReference type="Proteomes" id="UP000005850">
    <property type="component" value="Chromosome"/>
</dbReference>
<name>A0A075RHG7_BRELA</name>
<evidence type="ECO:0000313" key="2">
    <source>
        <dbReference type="Proteomes" id="UP000005850"/>
    </source>
</evidence>
<gene>
    <name evidence="1" type="primary">yvyF</name>
    <name evidence="1" type="ORF">BRLA_c043810</name>
</gene>
<dbReference type="EMBL" id="CP007806">
    <property type="protein sequence ID" value="AIG28645.1"/>
    <property type="molecule type" value="Genomic_DNA"/>
</dbReference>
<dbReference type="NCBIfam" id="TIGR03826">
    <property type="entry name" value="YvyF"/>
    <property type="match status" value="1"/>
</dbReference>
<dbReference type="HOGENOM" id="CLU_137779_1_0_9"/>
<proteinExistence type="predicted"/>
<dbReference type="KEGG" id="blr:BRLA_c043810"/>
<dbReference type="RefSeq" id="WP_003334307.1">
    <property type="nucleotide sequence ID" value="NZ_CP007806.1"/>
</dbReference>